<reference evidence="1" key="3">
    <citation type="submission" date="2023-05" db="EMBL/GenBank/DDBJ databases">
        <authorList>
            <person name="Smith C.H."/>
        </authorList>
    </citation>
    <scope>NUCLEOTIDE SEQUENCE</scope>
    <source>
        <strain evidence="1">CHS0354</strain>
        <tissue evidence="1">Mantle</tissue>
    </source>
</reference>
<accession>A0AAE0SC48</accession>
<reference evidence="1" key="1">
    <citation type="journal article" date="2021" name="Genome Biol. Evol.">
        <title>A High-Quality Reference Genome for a Parasitic Bivalve with Doubly Uniparental Inheritance (Bivalvia: Unionida).</title>
        <authorList>
            <person name="Smith C.H."/>
        </authorList>
    </citation>
    <scope>NUCLEOTIDE SEQUENCE</scope>
    <source>
        <strain evidence="1">CHS0354</strain>
    </source>
</reference>
<dbReference type="Proteomes" id="UP001195483">
    <property type="component" value="Unassembled WGS sequence"/>
</dbReference>
<proteinExistence type="predicted"/>
<name>A0AAE0SC48_9BIVA</name>
<comment type="caution">
    <text evidence="1">The sequence shown here is derived from an EMBL/GenBank/DDBJ whole genome shotgun (WGS) entry which is preliminary data.</text>
</comment>
<evidence type="ECO:0000313" key="2">
    <source>
        <dbReference type="Proteomes" id="UP001195483"/>
    </source>
</evidence>
<organism evidence="1 2">
    <name type="scientific">Potamilus streckersoni</name>
    <dbReference type="NCBI Taxonomy" id="2493646"/>
    <lineage>
        <taxon>Eukaryota</taxon>
        <taxon>Metazoa</taxon>
        <taxon>Spiralia</taxon>
        <taxon>Lophotrochozoa</taxon>
        <taxon>Mollusca</taxon>
        <taxon>Bivalvia</taxon>
        <taxon>Autobranchia</taxon>
        <taxon>Heteroconchia</taxon>
        <taxon>Palaeoheterodonta</taxon>
        <taxon>Unionida</taxon>
        <taxon>Unionoidea</taxon>
        <taxon>Unionidae</taxon>
        <taxon>Ambleminae</taxon>
        <taxon>Lampsilini</taxon>
        <taxon>Potamilus</taxon>
    </lineage>
</organism>
<dbReference type="AlphaFoldDB" id="A0AAE0SC48"/>
<gene>
    <name evidence="1" type="ORF">CHS0354_026985</name>
</gene>
<protein>
    <submittedName>
        <fullName evidence="1">Uncharacterized protein</fullName>
    </submittedName>
</protein>
<evidence type="ECO:0000313" key="1">
    <source>
        <dbReference type="EMBL" id="KAK3589327.1"/>
    </source>
</evidence>
<keyword evidence="2" id="KW-1185">Reference proteome</keyword>
<reference evidence="1" key="2">
    <citation type="journal article" date="2021" name="Genome Biol. Evol.">
        <title>Developing a high-quality reference genome for a parasitic bivalve with doubly uniparental inheritance (Bivalvia: Unionida).</title>
        <authorList>
            <person name="Smith C.H."/>
        </authorList>
    </citation>
    <scope>NUCLEOTIDE SEQUENCE</scope>
    <source>
        <strain evidence="1">CHS0354</strain>
        <tissue evidence="1">Mantle</tissue>
    </source>
</reference>
<dbReference type="EMBL" id="JAEAOA010001605">
    <property type="protein sequence ID" value="KAK3589327.1"/>
    <property type="molecule type" value="Genomic_DNA"/>
</dbReference>
<sequence length="163" mass="18354">MQGNPLKYYKSYLASLPSDEMKKQDWADFVYKDTGIQHTGSCGRSKEVNSAKSLQQQHPLTDKAKDHLGLWLGTADELVYSMETLFGQVDILIVNEGFIATVNNEVQRQSLRGSSIVAMKTRYSLVESMNDAGYARISAPQTPSLTRVITSRRTSYRSRLQLQ</sequence>